<gene>
    <name evidence="11" type="ORF">B0H64DRAFT_471946</name>
</gene>
<evidence type="ECO:0000256" key="1">
    <source>
        <dbReference type="ARBA" id="ARBA00004167"/>
    </source>
</evidence>
<proteinExistence type="inferred from homology"/>
<protein>
    <recommendedName>
        <fullName evidence="13">Cyclochlorotine biosynthesis protein O</fullName>
    </recommendedName>
</protein>
<comment type="caution">
    <text evidence="11">The sequence shown here is derived from an EMBL/GenBank/DDBJ whole genome shotgun (WGS) entry which is preliminary data.</text>
</comment>
<dbReference type="Pfam" id="PF11807">
    <property type="entry name" value="UstYa"/>
    <property type="match status" value="1"/>
</dbReference>
<evidence type="ECO:0000256" key="5">
    <source>
        <dbReference type="ARBA" id="ARBA00023026"/>
    </source>
</evidence>
<evidence type="ECO:0008006" key="13">
    <source>
        <dbReference type="Google" id="ProtNLM"/>
    </source>
</evidence>
<keyword evidence="3 10" id="KW-0812">Transmembrane</keyword>
<dbReference type="Proteomes" id="UP001278766">
    <property type="component" value="Unassembled WGS sequence"/>
</dbReference>
<comment type="pathway">
    <text evidence="2">Mycotoxin biosynthesis.</text>
</comment>
<dbReference type="RefSeq" id="XP_062662204.1">
    <property type="nucleotide sequence ID" value="XM_062807912.1"/>
</dbReference>
<comment type="subcellular location">
    <subcellularLocation>
        <location evidence="1">Membrane</location>
        <topology evidence="1">Single-pass membrane protein</topology>
    </subcellularLocation>
</comment>
<dbReference type="PANTHER" id="PTHR33365">
    <property type="entry name" value="YALI0B05434P"/>
    <property type="match status" value="1"/>
</dbReference>
<dbReference type="AlphaFoldDB" id="A0AAE0HLD0"/>
<evidence type="ECO:0000256" key="4">
    <source>
        <dbReference type="ARBA" id="ARBA00022989"/>
    </source>
</evidence>
<evidence type="ECO:0000256" key="3">
    <source>
        <dbReference type="ARBA" id="ARBA00022692"/>
    </source>
</evidence>
<evidence type="ECO:0000256" key="2">
    <source>
        <dbReference type="ARBA" id="ARBA00004685"/>
    </source>
</evidence>
<keyword evidence="4 10" id="KW-1133">Transmembrane helix</keyword>
<dbReference type="GeneID" id="87844860"/>
<keyword evidence="7" id="KW-0325">Glycoprotein</keyword>
<evidence type="ECO:0000256" key="10">
    <source>
        <dbReference type="SAM" id="Phobius"/>
    </source>
</evidence>
<feature type="transmembrane region" description="Helical" evidence="10">
    <location>
        <begin position="45"/>
        <end position="64"/>
    </location>
</feature>
<evidence type="ECO:0000256" key="9">
    <source>
        <dbReference type="SAM" id="MobiDB-lite"/>
    </source>
</evidence>
<evidence type="ECO:0000313" key="12">
    <source>
        <dbReference type="Proteomes" id="UP001278766"/>
    </source>
</evidence>
<name>A0AAE0HLD0_9PEZI</name>
<dbReference type="GO" id="GO:0016020">
    <property type="term" value="C:membrane"/>
    <property type="evidence" value="ECO:0007669"/>
    <property type="project" value="UniProtKB-SubCell"/>
</dbReference>
<sequence>MPQSDDYQPVPLEEDKPSETGSWESRSSPDDLYKIQEARRTANHWLWIGHIALLSISTTLFTLATCMRYARPSSLAVTTRFSTYSPAAPIVEYNTHRYNLTPNMDWSPYVGKGPKVDEAWEQISRVGDMMITPSEVARLGLSPNSLKITDPKTGQVGYRAAIEVFHQLHCLNLLRQFSWKEYYAHDHEGGDISAPAADVRGHVDHCIETLRMNLMCQADIGVFTFKVYPELGDDDPWPDFSTLHTCRNFEGIRDWARGRAVTWDDNA</sequence>
<reference evidence="11" key="1">
    <citation type="journal article" date="2023" name="Mol. Phylogenet. Evol.">
        <title>Genome-scale phylogeny and comparative genomics of the fungal order Sordariales.</title>
        <authorList>
            <person name="Hensen N."/>
            <person name="Bonometti L."/>
            <person name="Westerberg I."/>
            <person name="Brannstrom I.O."/>
            <person name="Guillou S."/>
            <person name="Cros-Aarteil S."/>
            <person name="Calhoun S."/>
            <person name="Haridas S."/>
            <person name="Kuo A."/>
            <person name="Mondo S."/>
            <person name="Pangilinan J."/>
            <person name="Riley R."/>
            <person name="LaButti K."/>
            <person name="Andreopoulos B."/>
            <person name="Lipzen A."/>
            <person name="Chen C."/>
            <person name="Yan M."/>
            <person name="Daum C."/>
            <person name="Ng V."/>
            <person name="Clum A."/>
            <person name="Steindorff A."/>
            <person name="Ohm R.A."/>
            <person name="Martin F."/>
            <person name="Silar P."/>
            <person name="Natvig D.O."/>
            <person name="Lalanne C."/>
            <person name="Gautier V."/>
            <person name="Ament-Velasquez S.L."/>
            <person name="Kruys A."/>
            <person name="Hutchinson M.I."/>
            <person name="Powell A.J."/>
            <person name="Barry K."/>
            <person name="Miller A.N."/>
            <person name="Grigoriev I.V."/>
            <person name="Debuchy R."/>
            <person name="Gladieux P."/>
            <person name="Hiltunen Thoren M."/>
            <person name="Johannesson H."/>
        </authorList>
    </citation>
    <scope>NUCLEOTIDE SEQUENCE</scope>
    <source>
        <strain evidence="11">CBS 168.71</strain>
    </source>
</reference>
<evidence type="ECO:0000256" key="7">
    <source>
        <dbReference type="ARBA" id="ARBA00023180"/>
    </source>
</evidence>
<evidence type="ECO:0000256" key="8">
    <source>
        <dbReference type="ARBA" id="ARBA00035112"/>
    </source>
</evidence>
<reference evidence="11" key="2">
    <citation type="submission" date="2023-06" db="EMBL/GenBank/DDBJ databases">
        <authorList>
            <consortium name="Lawrence Berkeley National Laboratory"/>
            <person name="Haridas S."/>
            <person name="Hensen N."/>
            <person name="Bonometti L."/>
            <person name="Westerberg I."/>
            <person name="Brannstrom I.O."/>
            <person name="Guillou S."/>
            <person name="Cros-Aarteil S."/>
            <person name="Calhoun S."/>
            <person name="Kuo A."/>
            <person name="Mondo S."/>
            <person name="Pangilinan J."/>
            <person name="Riley R."/>
            <person name="Labutti K."/>
            <person name="Andreopoulos B."/>
            <person name="Lipzen A."/>
            <person name="Chen C."/>
            <person name="Yanf M."/>
            <person name="Daum C."/>
            <person name="Ng V."/>
            <person name="Clum A."/>
            <person name="Steindorff A."/>
            <person name="Ohm R."/>
            <person name="Martin F."/>
            <person name="Silar P."/>
            <person name="Natvig D."/>
            <person name="Lalanne C."/>
            <person name="Gautier V."/>
            <person name="Ament-Velasquez S.L."/>
            <person name="Kruys A."/>
            <person name="Hutchinson M.I."/>
            <person name="Powell A.J."/>
            <person name="Barry K."/>
            <person name="Miller A.N."/>
            <person name="Grigoriev I.V."/>
            <person name="Debuchy R."/>
            <person name="Gladieux P."/>
            <person name="Thoren M.H."/>
            <person name="Johannesson H."/>
        </authorList>
    </citation>
    <scope>NUCLEOTIDE SEQUENCE</scope>
    <source>
        <strain evidence="11">CBS 168.71</strain>
    </source>
</reference>
<dbReference type="InterPro" id="IPR021765">
    <property type="entry name" value="UstYa-like"/>
</dbReference>
<evidence type="ECO:0000256" key="6">
    <source>
        <dbReference type="ARBA" id="ARBA00023136"/>
    </source>
</evidence>
<organism evidence="11 12">
    <name type="scientific">Chaetomium fimeti</name>
    <dbReference type="NCBI Taxonomy" id="1854472"/>
    <lineage>
        <taxon>Eukaryota</taxon>
        <taxon>Fungi</taxon>
        <taxon>Dikarya</taxon>
        <taxon>Ascomycota</taxon>
        <taxon>Pezizomycotina</taxon>
        <taxon>Sordariomycetes</taxon>
        <taxon>Sordariomycetidae</taxon>
        <taxon>Sordariales</taxon>
        <taxon>Chaetomiaceae</taxon>
        <taxon>Chaetomium</taxon>
    </lineage>
</organism>
<dbReference type="EMBL" id="JAUEPN010000002">
    <property type="protein sequence ID" value="KAK3298690.1"/>
    <property type="molecule type" value="Genomic_DNA"/>
</dbReference>
<evidence type="ECO:0000313" key="11">
    <source>
        <dbReference type="EMBL" id="KAK3298690.1"/>
    </source>
</evidence>
<keyword evidence="5" id="KW-0843">Virulence</keyword>
<accession>A0AAE0HLD0</accession>
<keyword evidence="12" id="KW-1185">Reference proteome</keyword>
<feature type="region of interest" description="Disordered" evidence="9">
    <location>
        <begin position="1"/>
        <end position="29"/>
    </location>
</feature>
<dbReference type="PANTHER" id="PTHR33365:SF4">
    <property type="entry name" value="CYCLOCHLOROTINE BIOSYNTHESIS PROTEIN O"/>
    <property type="match status" value="1"/>
</dbReference>
<keyword evidence="6 10" id="KW-0472">Membrane</keyword>
<comment type="similarity">
    <text evidence="8">Belongs to the ustYa family.</text>
</comment>
<dbReference type="GO" id="GO:0043386">
    <property type="term" value="P:mycotoxin biosynthetic process"/>
    <property type="evidence" value="ECO:0007669"/>
    <property type="project" value="InterPro"/>
</dbReference>